<accession>A0ACC0N055</accession>
<evidence type="ECO:0000313" key="2">
    <source>
        <dbReference type="Proteomes" id="UP001062846"/>
    </source>
</evidence>
<dbReference type="Proteomes" id="UP001062846">
    <property type="component" value="Chromosome 7"/>
</dbReference>
<dbReference type="EMBL" id="CM046394">
    <property type="protein sequence ID" value="KAI8546494.1"/>
    <property type="molecule type" value="Genomic_DNA"/>
</dbReference>
<evidence type="ECO:0000313" key="1">
    <source>
        <dbReference type="EMBL" id="KAI8546494.1"/>
    </source>
</evidence>
<comment type="caution">
    <text evidence="1">The sequence shown here is derived from an EMBL/GenBank/DDBJ whole genome shotgun (WGS) entry which is preliminary data.</text>
</comment>
<proteinExistence type="predicted"/>
<sequence length="507" mass="56226">MASSLTAAYATIAPCRTANFTTPRRSATRIRCIGWDPEGLLGPPQTGHIARREFQRRMESDAEAREAFERQIRQEKERRRALRQSRVVPDTPGELIEYFLDTEAQEIEFEIARLRPRLNEEFFSHLKFELGQLRFAVSKTQDTEDRLFELEALQKALMEGTEAYDKLQADLLKAKESLTKILTSKDVKATLLDMVEGNELNRSLLTLLDENIVTAQKDGEGSRFLDNKIKVDKAASLSTMQCNYLHTTLVALKISFSNSLLCLLRSATHETSCSVHGKASWGDAEVHDCLRFRRPSLSSKGMAKLGLYLLLLFSSHMIASTISQSTTDPDPAASTDFIESSCQATLYPTLCFQCLSCYATTIQKSPRKLTQAALSVSLDRAQSTSDYVSTMMSVPGLPSREYQAIKDCIASIGDSTSLLKNSIHELDQIGWPTDQDFMLHVSDVQTWVSAALTNLNTCVDGFSSKNTNGDVQAAIKSRVTDATQVTSNALALVNRFVAPHNAPAKGN</sequence>
<gene>
    <name evidence="1" type="ORF">RHMOL_Rhmol07G0122500</name>
</gene>
<organism evidence="1 2">
    <name type="scientific">Rhododendron molle</name>
    <name type="common">Chinese azalea</name>
    <name type="synonym">Azalea mollis</name>
    <dbReference type="NCBI Taxonomy" id="49168"/>
    <lineage>
        <taxon>Eukaryota</taxon>
        <taxon>Viridiplantae</taxon>
        <taxon>Streptophyta</taxon>
        <taxon>Embryophyta</taxon>
        <taxon>Tracheophyta</taxon>
        <taxon>Spermatophyta</taxon>
        <taxon>Magnoliopsida</taxon>
        <taxon>eudicotyledons</taxon>
        <taxon>Gunneridae</taxon>
        <taxon>Pentapetalae</taxon>
        <taxon>asterids</taxon>
        <taxon>Ericales</taxon>
        <taxon>Ericaceae</taxon>
        <taxon>Ericoideae</taxon>
        <taxon>Rhodoreae</taxon>
        <taxon>Rhododendron</taxon>
    </lineage>
</organism>
<keyword evidence="2" id="KW-1185">Reference proteome</keyword>
<name>A0ACC0N055_RHOML</name>
<protein>
    <submittedName>
        <fullName evidence="1">Uncharacterized protein</fullName>
    </submittedName>
</protein>
<reference evidence="1" key="1">
    <citation type="submission" date="2022-02" db="EMBL/GenBank/DDBJ databases">
        <title>Plant Genome Project.</title>
        <authorList>
            <person name="Zhang R.-G."/>
        </authorList>
    </citation>
    <scope>NUCLEOTIDE SEQUENCE</scope>
    <source>
        <strain evidence="1">AT1</strain>
    </source>
</reference>